<comment type="caution">
    <text evidence="2">The sequence shown here is derived from an EMBL/GenBank/DDBJ whole genome shotgun (WGS) entry which is preliminary data.</text>
</comment>
<accession>A0AAD6TQE3</accession>
<feature type="compositionally biased region" description="Acidic residues" evidence="1">
    <location>
        <begin position="212"/>
        <end position="221"/>
    </location>
</feature>
<sequence length="619" mass="67789">MSGSGHSDIDDRAVDSHVDDANDRMDQDQDQDDAEAQIRNPYIDDSAVEAHEDDADDEMDDDEDDAEAQIRAADARDFPLRSTPDMPRPQTPPAASAALSMLASSAPSNLDLLASASALRERTPAFFFRTRSPASPPPSIHAIQVPFNVTSMARLPSPTTFEEAHADVSAPSTHSRPSSPDVERPAKRIRLHSQPLQLRRVRKFFDVHASDSEDGDNDDEEGSMHDSDIGYQDPNDESEVMKGAEMMMVQARIQSLGCTILNSSSLSVRPRRWLCRAPMPAALPIGTWFYDHSGPRNKALALVVSPTEQNYMTPRGYRQSVAFSVALARLLWSPADRVLIQDGPEPEGEGLDAGDSGWIIELRDFDLTNSIGTVFGQIPKAKVTALDYLPNEKNYRGSARALAQVVKAPPPCFGLLATAPSSRSVRWKMFVESFSMEMRSLSMPGSTKVVKGLSSLSSAGGALQIFDSAEPQPGEDIPQYQNFHVHSAHVNFLNERSPLGGQFSPTSGVIQRAAENNGFTEHCGSTFRGMFVRVVGNVLKNKAGMVVGDFDSPRRANRLDAARRANPAVAHNFRLSDFRGIMVTVREDKKNTTFTVNIKLLVKADGVALLRYDIQLSPD</sequence>
<name>A0AAD6TQE3_9AGAR</name>
<feature type="region of interest" description="Disordered" evidence="1">
    <location>
        <begin position="1"/>
        <end position="100"/>
    </location>
</feature>
<protein>
    <submittedName>
        <fullName evidence="2">Uncharacterized protein</fullName>
    </submittedName>
</protein>
<keyword evidence="3" id="KW-1185">Reference proteome</keyword>
<reference evidence="2" key="1">
    <citation type="submission" date="2023-03" db="EMBL/GenBank/DDBJ databases">
        <title>Massive genome expansion in bonnet fungi (Mycena s.s.) driven by repeated elements and novel gene families across ecological guilds.</title>
        <authorList>
            <consortium name="Lawrence Berkeley National Laboratory"/>
            <person name="Harder C.B."/>
            <person name="Miyauchi S."/>
            <person name="Viragh M."/>
            <person name="Kuo A."/>
            <person name="Thoen E."/>
            <person name="Andreopoulos B."/>
            <person name="Lu D."/>
            <person name="Skrede I."/>
            <person name="Drula E."/>
            <person name="Henrissat B."/>
            <person name="Morin E."/>
            <person name="Kohler A."/>
            <person name="Barry K."/>
            <person name="LaButti K."/>
            <person name="Morin E."/>
            <person name="Salamov A."/>
            <person name="Lipzen A."/>
            <person name="Mereny Z."/>
            <person name="Hegedus B."/>
            <person name="Baldrian P."/>
            <person name="Stursova M."/>
            <person name="Weitz H."/>
            <person name="Taylor A."/>
            <person name="Grigoriev I.V."/>
            <person name="Nagy L.G."/>
            <person name="Martin F."/>
            <person name="Kauserud H."/>
        </authorList>
    </citation>
    <scope>NUCLEOTIDE SEQUENCE</scope>
    <source>
        <strain evidence="2">CBHHK173m</strain>
    </source>
</reference>
<feature type="compositionally biased region" description="Acidic residues" evidence="1">
    <location>
        <begin position="51"/>
        <end position="67"/>
    </location>
</feature>
<gene>
    <name evidence="2" type="ORF">B0H15DRAFT_806227</name>
</gene>
<feature type="compositionally biased region" description="Basic and acidic residues" evidence="1">
    <location>
        <begin position="7"/>
        <end position="27"/>
    </location>
</feature>
<evidence type="ECO:0000313" key="3">
    <source>
        <dbReference type="Proteomes" id="UP001222325"/>
    </source>
</evidence>
<feature type="region of interest" description="Disordered" evidence="1">
    <location>
        <begin position="161"/>
        <end position="193"/>
    </location>
</feature>
<evidence type="ECO:0000313" key="2">
    <source>
        <dbReference type="EMBL" id="KAJ7075442.1"/>
    </source>
</evidence>
<dbReference type="AlphaFoldDB" id="A0AAD6TQE3"/>
<dbReference type="EMBL" id="JARJCN010000096">
    <property type="protein sequence ID" value="KAJ7075442.1"/>
    <property type="molecule type" value="Genomic_DNA"/>
</dbReference>
<feature type="region of interest" description="Disordered" evidence="1">
    <location>
        <begin position="209"/>
        <end position="236"/>
    </location>
</feature>
<proteinExistence type="predicted"/>
<dbReference type="Proteomes" id="UP001222325">
    <property type="component" value="Unassembled WGS sequence"/>
</dbReference>
<organism evidence="2 3">
    <name type="scientific">Mycena belliarum</name>
    <dbReference type="NCBI Taxonomy" id="1033014"/>
    <lineage>
        <taxon>Eukaryota</taxon>
        <taxon>Fungi</taxon>
        <taxon>Dikarya</taxon>
        <taxon>Basidiomycota</taxon>
        <taxon>Agaricomycotina</taxon>
        <taxon>Agaricomycetes</taxon>
        <taxon>Agaricomycetidae</taxon>
        <taxon>Agaricales</taxon>
        <taxon>Marasmiineae</taxon>
        <taxon>Mycenaceae</taxon>
        <taxon>Mycena</taxon>
    </lineage>
</organism>
<evidence type="ECO:0000256" key="1">
    <source>
        <dbReference type="SAM" id="MobiDB-lite"/>
    </source>
</evidence>